<dbReference type="InterPro" id="IPR056179">
    <property type="entry name" value="DHQS_C"/>
</dbReference>
<feature type="binding site" evidence="18">
    <location>
        <position position="201"/>
    </location>
    <ligand>
        <name>Zn(2+)</name>
        <dbReference type="ChEBI" id="CHEBI:29105"/>
    </ligand>
</feature>
<keyword evidence="13 18" id="KW-0862">Zinc</keyword>
<dbReference type="GO" id="GO:0009073">
    <property type="term" value="P:aromatic amino acid family biosynthetic process"/>
    <property type="evidence" value="ECO:0007669"/>
    <property type="project" value="UniProtKB-KW"/>
</dbReference>
<feature type="binding site" evidence="18">
    <location>
        <begin position="146"/>
        <end position="147"/>
    </location>
    <ligand>
        <name>NAD(+)</name>
        <dbReference type="ChEBI" id="CHEBI:57540"/>
    </ligand>
</feature>
<comment type="pathway">
    <text evidence="5 18">Metabolic intermediate biosynthesis; chorismate biosynthesis; chorismate from D-erythrose 4-phosphate and phosphoenolpyruvate: step 2/7.</text>
</comment>
<evidence type="ECO:0000256" key="1">
    <source>
        <dbReference type="ARBA" id="ARBA00001393"/>
    </source>
</evidence>
<evidence type="ECO:0000256" key="3">
    <source>
        <dbReference type="ARBA" id="ARBA00003485"/>
    </source>
</evidence>
<feature type="binding site" evidence="18">
    <location>
        <position position="168"/>
    </location>
    <ligand>
        <name>NAD(+)</name>
        <dbReference type="ChEBI" id="CHEBI:57540"/>
    </ligand>
</feature>
<comment type="subcellular location">
    <subcellularLocation>
        <location evidence="4 18">Cytoplasm</location>
    </subcellularLocation>
</comment>
<feature type="binding site" evidence="18">
    <location>
        <begin position="186"/>
        <end position="189"/>
    </location>
    <ligand>
        <name>NAD(+)</name>
        <dbReference type="ChEBI" id="CHEBI:57540"/>
    </ligand>
</feature>
<dbReference type="STRING" id="1325564.NSJP_2378"/>
<comment type="cofactor">
    <cofactor evidence="18">
        <name>Co(2+)</name>
        <dbReference type="ChEBI" id="CHEBI:48828"/>
    </cofactor>
    <cofactor evidence="18">
        <name>Zn(2+)</name>
        <dbReference type="ChEBI" id="CHEBI:29105"/>
    </cofactor>
    <text evidence="18">Binds 1 divalent metal cation per subunit. Can use either Co(2+) or Zn(2+).</text>
</comment>
<feature type="domain" description="3-dehydroquinate synthase N-terminal" evidence="20">
    <location>
        <begin position="84"/>
        <end position="195"/>
    </location>
</feature>
<reference evidence="22 23" key="1">
    <citation type="submission" date="2017-03" db="EMBL/GenBank/DDBJ databases">
        <authorList>
            <person name="Afonso C.L."/>
            <person name="Miller P.J."/>
            <person name="Scott M.A."/>
            <person name="Spackman E."/>
            <person name="Goraichik I."/>
            <person name="Dimitrov K.M."/>
            <person name="Suarez D.L."/>
            <person name="Swayne D.E."/>
        </authorList>
    </citation>
    <scope>NUCLEOTIDE SEQUENCE [LARGE SCALE GENOMIC DNA]</scope>
    <source>
        <strain evidence="22">Genome sequencing of Nitrospira japonica strain NJ11</strain>
    </source>
</reference>
<dbReference type="HAMAP" id="MF_00110">
    <property type="entry name" value="DHQ_synthase"/>
    <property type="match status" value="1"/>
</dbReference>
<feature type="binding site" evidence="18">
    <location>
        <position position="159"/>
    </location>
    <ligand>
        <name>NAD(+)</name>
        <dbReference type="ChEBI" id="CHEBI:57540"/>
    </ligand>
</feature>
<keyword evidence="12 18" id="KW-0547">Nucleotide-binding</keyword>
<feature type="binding site" evidence="18">
    <location>
        <position position="281"/>
    </location>
    <ligand>
        <name>Zn(2+)</name>
        <dbReference type="ChEBI" id="CHEBI:29105"/>
    </ligand>
</feature>
<comment type="cofactor">
    <cofactor evidence="2 18">
        <name>NAD(+)</name>
        <dbReference type="ChEBI" id="CHEBI:57540"/>
    </cofactor>
</comment>
<dbReference type="EC" id="4.2.3.4" evidence="7 18"/>
<evidence type="ECO:0000259" key="20">
    <source>
        <dbReference type="Pfam" id="PF01761"/>
    </source>
</evidence>
<accession>A0A1W1I6D1</accession>
<feature type="binding site" evidence="18">
    <location>
        <position position="264"/>
    </location>
    <ligand>
        <name>Zn(2+)</name>
        <dbReference type="ChEBI" id="CHEBI:29105"/>
    </ligand>
</feature>
<dbReference type="InterPro" id="IPR030963">
    <property type="entry name" value="DHQ_synth_fam"/>
</dbReference>
<keyword evidence="15 18" id="KW-0057">Aromatic amino acid biosynthesis</keyword>
<dbReference type="GO" id="GO:0000166">
    <property type="term" value="F:nucleotide binding"/>
    <property type="evidence" value="ECO:0007669"/>
    <property type="project" value="UniProtKB-KW"/>
</dbReference>
<dbReference type="Pfam" id="PF01761">
    <property type="entry name" value="DHQ_synthase"/>
    <property type="match status" value="1"/>
</dbReference>
<dbReference type="GO" id="GO:0008652">
    <property type="term" value="P:amino acid biosynthetic process"/>
    <property type="evidence" value="ECO:0007669"/>
    <property type="project" value="UniProtKB-KW"/>
</dbReference>
<organism evidence="22 23">
    <name type="scientific">Nitrospira japonica</name>
    <dbReference type="NCBI Taxonomy" id="1325564"/>
    <lineage>
        <taxon>Bacteria</taxon>
        <taxon>Pseudomonadati</taxon>
        <taxon>Nitrospirota</taxon>
        <taxon>Nitrospiria</taxon>
        <taxon>Nitrospirales</taxon>
        <taxon>Nitrospiraceae</taxon>
        <taxon>Nitrospira</taxon>
    </lineage>
</organism>
<comment type="similarity">
    <text evidence="6 18">Belongs to the sugar phosphate cyclases superfamily. Dehydroquinate synthase family.</text>
</comment>
<evidence type="ECO:0000256" key="2">
    <source>
        <dbReference type="ARBA" id="ARBA00001911"/>
    </source>
</evidence>
<evidence type="ECO:0000313" key="23">
    <source>
        <dbReference type="Proteomes" id="UP000192042"/>
    </source>
</evidence>
<evidence type="ECO:0000256" key="12">
    <source>
        <dbReference type="ARBA" id="ARBA00022741"/>
    </source>
</evidence>
<keyword evidence="9 18" id="KW-0963">Cytoplasm</keyword>
<evidence type="ECO:0000256" key="5">
    <source>
        <dbReference type="ARBA" id="ARBA00004661"/>
    </source>
</evidence>
<dbReference type="EMBL" id="LT828648">
    <property type="protein sequence ID" value="SLM48550.1"/>
    <property type="molecule type" value="Genomic_DNA"/>
</dbReference>
<comment type="caution">
    <text evidence="18">Lacks conserved residue(s) required for the propagation of feature annotation.</text>
</comment>
<evidence type="ECO:0000259" key="21">
    <source>
        <dbReference type="Pfam" id="PF24621"/>
    </source>
</evidence>
<keyword evidence="16 18" id="KW-0456">Lyase</keyword>
<dbReference type="AlphaFoldDB" id="A0A1W1I6D1"/>
<evidence type="ECO:0000256" key="13">
    <source>
        <dbReference type="ARBA" id="ARBA00022833"/>
    </source>
</evidence>
<proteinExistence type="inferred from homology"/>
<evidence type="ECO:0000256" key="4">
    <source>
        <dbReference type="ARBA" id="ARBA00004496"/>
    </source>
</evidence>
<evidence type="ECO:0000256" key="8">
    <source>
        <dbReference type="ARBA" id="ARBA00017684"/>
    </source>
</evidence>
<keyword evidence="19" id="KW-0812">Transmembrane</keyword>
<dbReference type="CDD" id="cd08195">
    <property type="entry name" value="DHQS"/>
    <property type="match status" value="1"/>
</dbReference>
<dbReference type="FunFam" id="3.40.50.1970:FF:000001">
    <property type="entry name" value="3-dehydroquinate synthase"/>
    <property type="match status" value="1"/>
</dbReference>
<dbReference type="InterPro" id="IPR050071">
    <property type="entry name" value="Dehydroquinate_synthase"/>
</dbReference>
<keyword evidence="19" id="KW-1133">Transmembrane helix</keyword>
<gene>
    <name evidence="18 22" type="primary">aroB</name>
    <name evidence="22" type="ORF">NSJP_2378</name>
</gene>
<keyword evidence="11 18" id="KW-0479">Metal-binding</keyword>
<dbReference type="GO" id="GO:0009423">
    <property type="term" value="P:chorismate biosynthetic process"/>
    <property type="evidence" value="ECO:0007669"/>
    <property type="project" value="UniProtKB-UniRule"/>
</dbReference>
<dbReference type="KEGG" id="nja:NSJP_2378"/>
<dbReference type="NCBIfam" id="TIGR01357">
    <property type="entry name" value="aroB"/>
    <property type="match status" value="1"/>
</dbReference>
<evidence type="ECO:0000256" key="17">
    <source>
        <dbReference type="ARBA" id="ARBA00023285"/>
    </source>
</evidence>
<dbReference type="GO" id="GO:0003856">
    <property type="term" value="F:3-dehydroquinate synthase activity"/>
    <property type="evidence" value="ECO:0007669"/>
    <property type="project" value="UniProtKB-UniRule"/>
</dbReference>
<evidence type="ECO:0000256" key="11">
    <source>
        <dbReference type="ARBA" id="ARBA00022723"/>
    </source>
</evidence>
<feature type="transmembrane region" description="Helical" evidence="19">
    <location>
        <begin position="116"/>
        <end position="136"/>
    </location>
</feature>
<dbReference type="PANTHER" id="PTHR43622">
    <property type="entry name" value="3-DEHYDROQUINATE SYNTHASE"/>
    <property type="match status" value="1"/>
</dbReference>
<keyword evidence="10 18" id="KW-0028">Amino-acid biosynthesis</keyword>
<dbReference type="PANTHER" id="PTHR43622:SF7">
    <property type="entry name" value="3-DEHYDROQUINATE SYNTHASE, CHLOROPLASTIC"/>
    <property type="match status" value="1"/>
</dbReference>
<dbReference type="InterPro" id="IPR030960">
    <property type="entry name" value="DHQS/DOIS_N"/>
</dbReference>
<dbReference type="SUPFAM" id="SSF56796">
    <property type="entry name" value="Dehydroquinate synthase-like"/>
    <property type="match status" value="1"/>
</dbReference>
<dbReference type="Gene3D" id="3.40.50.1970">
    <property type="match status" value="1"/>
</dbReference>
<evidence type="ECO:0000256" key="19">
    <source>
        <dbReference type="SAM" id="Phobius"/>
    </source>
</evidence>
<evidence type="ECO:0000256" key="16">
    <source>
        <dbReference type="ARBA" id="ARBA00023239"/>
    </source>
</evidence>
<protein>
    <recommendedName>
        <fullName evidence="8 18">3-dehydroquinate synthase</fullName>
        <shortName evidence="18">DHQS</shortName>
        <ecNumber evidence="7 18">4.2.3.4</ecNumber>
    </recommendedName>
</protein>
<keyword evidence="14 18" id="KW-0520">NAD</keyword>
<sequence>MKLKTSDKVSNVPFQAEKVVRVDLGMRSYEIAVEPGLLPTVGSRLAGLTRGRKVGIVTDTHVASRYLTGLRRSLSREGLEPVAIILPPGERSKTLRTAGTVLDVLARHKFDRQSMLVALGGGVVGDITGFAAAIYLRGIPFVQIPTTLVAQVDSSVGGKTGVDHRLGKNLIGAFHQPRAVFIDPDTLRTLPRREWVAGLAEVIKYGIIADEAMFSSLERTMPALLKLDLSAVVPVIVRSCEIKAQIVVEDERETDRRRTLNYGHTIGHALESLGGYRGLIHGEAVGIGLVQEASVASFMGLCGEDVVNRITSLVRLAGLADQMGPVSLPSLWEAMLHDKKAVAGQVIGVWPVRIGETVIKPVDKKVFGDWYKKRVKHTKGLRARNQRSIL</sequence>
<evidence type="ECO:0000256" key="18">
    <source>
        <dbReference type="HAMAP-Rule" id="MF_00110"/>
    </source>
</evidence>
<dbReference type="UniPathway" id="UPA00053">
    <property type="reaction ID" value="UER00085"/>
</dbReference>
<evidence type="ECO:0000256" key="14">
    <source>
        <dbReference type="ARBA" id="ARBA00023027"/>
    </source>
</evidence>
<keyword evidence="19" id="KW-0472">Membrane</keyword>
<dbReference type="Pfam" id="PF24621">
    <property type="entry name" value="DHQS_C"/>
    <property type="match status" value="1"/>
</dbReference>
<comment type="function">
    <text evidence="3 18">Catalyzes the conversion of 3-deoxy-D-arabino-heptulosonate 7-phosphate (DAHP) to dehydroquinate (DHQ).</text>
</comment>
<feature type="binding site" evidence="18">
    <location>
        <begin position="122"/>
        <end position="126"/>
    </location>
    <ligand>
        <name>NAD(+)</name>
        <dbReference type="ChEBI" id="CHEBI:57540"/>
    </ligand>
</feature>
<dbReference type="InterPro" id="IPR016037">
    <property type="entry name" value="DHQ_synth_AroB"/>
</dbReference>
<name>A0A1W1I6D1_9BACT</name>
<keyword evidence="17 18" id="KW-0170">Cobalt</keyword>
<comment type="catalytic activity">
    <reaction evidence="1 18">
        <text>7-phospho-2-dehydro-3-deoxy-D-arabino-heptonate = 3-dehydroquinate + phosphate</text>
        <dbReference type="Rhea" id="RHEA:21968"/>
        <dbReference type="ChEBI" id="CHEBI:32364"/>
        <dbReference type="ChEBI" id="CHEBI:43474"/>
        <dbReference type="ChEBI" id="CHEBI:58394"/>
        <dbReference type="EC" id="4.2.3.4"/>
    </reaction>
</comment>
<dbReference type="Proteomes" id="UP000192042">
    <property type="component" value="Chromosome I"/>
</dbReference>
<evidence type="ECO:0000256" key="15">
    <source>
        <dbReference type="ARBA" id="ARBA00023141"/>
    </source>
</evidence>
<evidence type="ECO:0000256" key="9">
    <source>
        <dbReference type="ARBA" id="ARBA00022490"/>
    </source>
</evidence>
<evidence type="ECO:0000313" key="22">
    <source>
        <dbReference type="EMBL" id="SLM48550.1"/>
    </source>
</evidence>
<dbReference type="OrthoDB" id="9806583at2"/>
<evidence type="ECO:0000256" key="7">
    <source>
        <dbReference type="ARBA" id="ARBA00013031"/>
    </source>
</evidence>
<dbReference type="GO" id="GO:0005737">
    <property type="term" value="C:cytoplasm"/>
    <property type="evidence" value="ECO:0007669"/>
    <property type="project" value="UniProtKB-SubCell"/>
</dbReference>
<evidence type="ECO:0000256" key="6">
    <source>
        <dbReference type="ARBA" id="ARBA00005412"/>
    </source>
</evidence>
<keyword evidence="23" id="KW-1185">Reference proteome</keyword>
<dbReference type="PIRSF" id="PIRSF001455">
    <property type="entry name" value="DHQ_synth"/>
    <property type="match status" value="1"/>
</dbReference>
<dbReference type="RefSeq" id="WP_080886918.1">
    <property type="nucleotide sequence ID" value="NZ_LT828648.1"/>
</dbReference>
<dbReference type="GO" id="GO:0046872">
    <property type="term" value="F:metal ion binding"/>
    <property type="evidence" value="ECO:0007669"/>
    <property type="project" value="UniProtKB-KW"/>
</dbReference>
<feature type="domain" description="3-dehydroquinate synthase C-terminal" evidence="21">
    <location>
        <begin position="198"/>
        <end position="341"/>
    </location>
</feature>
<dbReference type="Gene3D" id="1.20.1090.10">
    <property type="entry name" value="Dehydroquinate synthase-like - alpha domain"/>
    <property type="match status" value="1"/>
</dbReference>
<evidence type="ECO:0000256" key="10">
    <source>
        <dbReference type="ARBA" id="ARBA00022605"/>
    </source>
</evidence>